<keyword evidence="2" id="KW-1185">Reference proteome</keyword>
<dbReference type="AlphaFoldDB" id="A0A9P8IT63"/>
<dbReference type="EMBL" id="JAHBCI010000003">
    <property type="protein sequence ID" value="KAG9504667.1"/>
    <property type="molecule type" value="Genomic_DNA"/>
</dbReference>
<reference evidence="1" key="1">
    <citation type="journal article" date="2021" name="Mol. Plant Microbe Interact.">
        <title>Telomere to telomere genome assembly of Fusarium musae F31, causal agent of crown rot disease of banana.</title>
        <authorList>
            <person name="Degradi L."/>
            <person name="Tava V."/>
            <person name="Kunova A."/>
            <person name="Cortesi P."/>
            <person name="Saracchi M."/>
            <person name="Pasquali M."/>
        </authorList>
    </citation>
    <scope>NUCLEOTIDE SEQUENCE</scope>
    <source>
        <strain evidence="1">F31</strain>
    </source>
</reference>
<protein>
    <submittedName>
        <fullName evidence="1">Uncharacterized protein</fullName>
    </submittedName>
</protein>
<organism evidence="1 2">
    <name type="scientific">Fusarium musae</name>
    <dbReference type="NCBI Taxonomy" id="1042133"/>
    <lineage>
        <taxon>Eukaryota</taxon>
        <taxon>Fungi</taxon>
        <taxon>Dikarya</taxon>
        <taxon>Ascomycota</taxon>
        <taxon>Pezizomycotina</taxon>
        <taxon>Sordariomycetes</taxon>
        <taxon>Hypocreomycetidae</taxon>
        <taxon>Hypocreales</taxon>
        <taxon>Nectriaceae</taxon>
        <taxon>Fusarium</taxon>
    </lineage>
</organism>
<sequence length="182" mass="21251">MVNEEVSQPVISGDPMEGLADDIEDIALEIKDTQPDLALRAKTTSERLFLCNRFIRDMDHWFLDEQRERARLMKNYISKFRTIDAYQLCKLFTATHVESQSVNGRRAWEGKETWDEFWSDTTEPLGPELQDHEWLPHYRAMDQEAVDIWCKLYAAINVDSQERNSPIMQKFLDLAKHSGGGR</sequence>
<name>A0A9P8IT63_9HYPO</name>
<gene>
    <name evidence="1" type="ORF">J7337_004642</name>
</gene>
<evidence type="ECO:0000313" key="1">
    <source>
        <dbReference type="EMBL" id="KAG9504667.1"/>
    </source>
</evidence>
<comment type="caution">
    <text evidence="1">The sequence shown here is derived from an EMBL/GenBank/DDBJ whole genome shotgun (WGS) entry which is preliminary data.</text>
</comment>
<evidence type="ECO:0000313" key="2">
    <source>
        <dbReference type="Proteomes" id="UP000827133"/>
    </source>
</evidence>
<dbReference type="KEGG" id="fmu:J7337_004642"/>
<dbReference type="Proteomes" id="UP000827133">
    <property type="component" value="Unassembled WGS sequence"/>
</dbReference>
<proteinExistence type="predicted"/>
<dbReference type="RefSeq" id="XP_044683667.1">
    <property type="nucleotide sequence ID" value="XM_044822334.1"/>
</dbReference>
<accession>A0A9P8IT63</accession>
<dbReference type="GeneID" id="68312499"/>